<dbReference type="SUPFAM" id="SSF46689">
    <property type="entry name" value="Homeodomain-like"/>
    <property type="match status" value="1"/>
</dbReference>
<comment type="caution">
    <text evidence="1">The sequence shown here is derived from an EMBL/GenBank/DDBJ whole genome shotgun (WGS) entry which is preliminary data.</text>
</comment>
<dbReference type="EMBL" id="JAMZFV010000027">
    <property type="protein sequence ID" value="MCP1111290.1"/>
    <property type="molecule type" value="Genomic_DNA"/>
</dbReference>
<name>A0ABT1EKS1_9FIRM</name>
<dbReference type="RefSeq" id="WP_262070168.1">
    <property type="nucleotide sequence ID" value="NZ_JAMXOC010000027.1"/>
</dbReference>
<gene>
    <name evidence="1" type="ORF">NK118_13625</name>
</gene>
<keyword evidence="2" id="KW-1185">Reference proteome</keyword>
<accession>A0ABT1EKS1</accession>
<protein>
    <submittedName>
        <fullName evidence="1">TetR/AcrR family transcriptional regulator</fullName>
    </submittedName>
</protein>
<organism evidence="1 2">
    <name type="scientific">Ohessyouella blattaphilus</name>
    <dbReference type="NCBI Taxonomy" id="2949333"/>
    <lineage>
        <taxon>Bacteria</taxon>
        <taxon>Bacillati</taxon>
        <taxon>Bacillota</taxon>
        <taxon>Clostridia</taxon>
        <taxon>Lachnospirales</taxon>
        <taxon>Lachnospiraceae</taxon>
        <taxon>Ohessyouella</taxon>
    </lineage>
</organism>
<reference evidence="1 2" key="1">
    <citation type="journal article" date="2022" name="Genome Biol. Evol.">
        <title>Host diet, physiology and behaviors set the stage for Lachnospiraceae cladogenesis.</title>
        <authorList>
            <person name="Vera-Ponce De Leon A."/>
            <person name="Schneider M."/>
            <person name="Jahnes B.C."/>
            <person name="Sadowski V."/>
            <person name="Camuy-Velez L.A."/>
            <person name="Duan J."/>
            <person name="Sabree Z.L."/>
        </authorList>
    </citation>
    <scope>NUCLEOTIDE SEQUENCE [LARGE SCALE GENOMIC DNA]</scope>
    <source>
        <strain evidence="1 2">PAL227</strain>
    </source>
</reference>
<evidence type="ECO:0000313" key="2">
    <source>
        <dbReference type="Proteomes" id="UP001523565"/>
    </source>
</evidence>
<evidence type="ECO:0000313" key="1">
    <source>
        <dbReference type="EMBL" id="MCP1111290.1"/>
    </source>
</evidence>
<dbReference type="InterPro" id="IPR009057">
    <property type="entry name" value="Homeodomain-like_sf"/>
</dbReference>
<sequence>MDERRLSRTNILAKEYIVSALLLLVSQKPLSKITVSELCQKAGVSRMTFYKVKQSTTSIKRAKAKGECY</sequence>
<dbReference type="Gene3D" id="1.10.357.10">
    <property type="entry name" value="Tetracycline Repressor, domain 2"/>
    <property type="match status" value="1"/>
</dbReference>
<dbReference type="Proteomes" id="UP001523565">
    <property type="component" value="Unassembled WGS sequence"/>
</dbReference>
<proteinExistence type="predicted"/>